<evidence type="ECO:0000256" key="2">
    <source>
        <dbReference type="ARBA" id="ARBA00022729"/>
    </source>
</evidence>
<evidence type="ECO:0000256" key="1">
    <source>
        <dbReference type="ARBA" id="ARBA00006654"/>
    </source>
</evidence>
<evidence type="ECO:0000313" key="9">
    <source>
        <dbReference type="Proteomes" id="UP001218364"/>
    </source>
</evidence>
<dbReference type="Pfam" id="PF02872">
    <property type="entry name" value="5_nucleotid_C"/>
    <property type="match status" value="1"/>
</dbReference>
<reference evidence="7 9" key="2">
    <citation type="submission" date="2023-02" db="EMBL/GenBank/DDBJ databases">
        <title>Population genomics of bacteria associated with diatom.</title>
        <authorList>
            <person name="Xie J."/>
            <person name="Wang H."/>
        </authorList>
    </citation>
    <scope>NUCLEOTIDE SEQUENCE [LARGE SCALE GENOMIC DNA]</scope>
    <source>
        <strain evidence="7 9">PT47_8</strain>
    </source>
</reference>
<dbReference type="PROSITE" id="PS00785">
    <property type="entry name" value="5_NUCLEOTIDASE_1"/>
    <property type="match status" value="1"/>
</dbReference>
<protein>
    <submittedName>
        <fullName evidence="6">2', 3'-cyclic nucleotide 2'-phosphodiesterase</fullName>
    </submittedName>
    <submittedName>
        <fullName evidence="7">5'-nucleotidase C-terminal domain-containing protein</fullName>
    </submittedName>
</protein>
<evidence type="ECO:0000259" key="5">
    <source>
        <dbReference type="Pfam" id="PF02872"/>
    </source>
</evidence>
<dbReference type="Proteomes" id="UP001218364">
    <property type="component" value="Unassembled WGS sequence"/>
</dbReference>
<evidence type="ECO:0000259" key="4">
    <source>
        <dbReference type="Pfam" id="PF00149"/>
    </source>
</evidence>
<feature type="domain" description="5'-Nucleotidase C-terminal" evidence="5">
    <location>
        <begin position="398"/>
        <end position="536"/>
    </location>
</feature>
<dbReference type="Gene3D" id="3.90.780.10">
    <property type="entry name" value="5'-Nucleotidase, C-terminal domain"/>
    <property type="match status" value="1"/>
</dbReference>
<gene>
    <name evidence="6" type="primary">cpdB</name>
    <name evidence="6" type="ORF">JL2886_01379</name>
    <name evidence="7" type="ORF">PXK24_14995</name>
</gene>
<evidence type="ECO:0000256" key="3">
    <source>
        <dbReference type="RuleBase" id="RU362119"/>
    </source>
</evidence>
<evidence type="ECO:0000313" key="6">
    <source>
        <dbReference type="EMBL" id="ANP36297.1"/>
    </source>
</evidence>
<dbReference type="GO" id="GO:0030288">
    <property type="term" value="C:outer membrane-bounded periplasmic space"/>
    <property type="evidence" value="ECO:0007669"/>
    <property type="project" value="TreeGrafter"/>
</dbReference>
<accession>A0A1B0ZQ51</accession>
<dbReference type="InterPro" id="IPR004843">
    <property type="entry name" value="Calcineurin-like_PHP"/>
</dbReference>
<dbReference type="InterPro" id="IPR006179">
    <property type="entry name" value="5_nucleotidase/apyrase"/>
</dbReference>
<dbReference type="PRINTS" id="PR01607">
    <property type="entry name" value="APYRASEFAMLY"/>
</dbReference>
<comment type="similarity">
    <text evidence="1 3">Belongs to the 5'-nucleotidase family.</text>
</comment>
<dbReference type="SUPFAM" id="SSF55816">
    <property type="entry name" value="5'-nucleotidase (syn. UDP-sugar hydrolase), C-terminal domain"/>
    <property type="match status" value="1"/>
</dbReference>
<keyword evidence="2" id="KW-0732">Signal</keyword>
<dbReference type="Proteomes" id="UP000092565">
    <property type="component" value="Chromosome"/>
</dbReference>
<dbReference type="SUPFAM" id="SSF56300">
    <property type="entry name" value="Metallo-dependent phosphatases"/>
    <property type="match status" value="1"/>
</dbReference>
<proteinExistence type="inferred from homology"/>
<dbReference type="InterPro" id="IPR029052">
    <property type="entry name" value="Metallo-depent_PP-like"/>
</dbReference>
<dbReference type="AlphaFoldDB" id="A0A1B0ZQ51"/>
<dbReference type="EMBL" id="JARCJK010000007">
    <property type="protein sequence ID" value="MDE4167001.1"/>
    <property type="molecule type" value="Genomic_DNA"/>
</dbReference>
<dbReference type="PANTHER" id="PTHR11575:SF6">
    <property type="entry name" value="2',3'-CYCLIC-NUCLEOTIDE 2'-PHOSPHODIESTERASE_3'-NUCLEOTIDASE"/>
    <property type="match status" value="1"/>
</dbReference>
<evidence type="ECO:0000313" key="8">
    <source>
        <dbReference type="Proteomes" id="UP000092565"/>
    </source>
</evidence>
<dbReference type="EMBL" id="CP015124">
    <property type="protein sequence ID" value="ANP36297.1"/>
    <property type="molecule type" value="Genomic_DNA"/>
</dbReference>
<dbReference type="OrthoDB" id="9803927at2"/>
<keyword evidence="8" id="KW-1185">Reference proteome</keyword>
<dbReference type="PATRIC" id="fig|60890.4.peg.1355"/>
<dbReference type="GO" id="GO:0009166">
    <property type="term" value="P:nucleotide catabolic process"/>
    <property type="evidence" value="ECO:0007669"/>
    <property type="project" value="InterPro"/>
</dbReference>
<dbReference type="Pfam" id="PF00149">
    <property type="entry name" value="Metallophos"/>
    <property type="match status" value="1"/>
</dbReference>
<dbReference type="GO" id="GO:0000166">
    <property type="term" value="F:nucleotide binding"/>
    <property type="evidence" value="ECO:0007669"/>
    <property type="project" value="UniProtKB-KW"/>
</dbReference>
<dbReference type="InterPro" id="IPR008334">
    <property type="entry name" value="5'-Nucleotdase_C"/>
</dbReference>
<evidence type="ECO:0000313" key="7">
    <source>
        <dbReference type="EMBL" id="MDE4167001.1"/>
    </source>
</evidence>
<organism evidence="6 8">
    <name type="scientific">Phaeobacter gallaeciensis</name>
    <dbReference type="NCBI Taxonomy" id="60890"/>
    <lineage>
        <taxon>Bacteria</taxon>
        <taxon>Pseudomonadati</taxon>
        <taxon>Pseudomonadota</taxon>
        <taxon>Alphaproteobacteria</taxon>
        <taxon>Rhodobacterales</taxon>
        <taxon>Roseobacteraceae</taxon>
        <taxon>Phaeobacter</taxon>
    </lineage>
</organism>
<dbReference type="InterPro" id="IPR036907">
    <property type="entry name" value="5'-Nucleotdase_C_sf"/>
</dbReference>
<dbReference type="GO" id="GO:0046872">
    <property type="term" value="F:metal ion binding"/>
    <property type="evidence" value="ECO:0007669"/>
    <property type="project" value="InterPro"/>
</dbReference>
<sequence>MTGPDQSLPLGKGVLRLLATTDLHSNLLSYDYYADRPDPSIGLSRVASLIAEARQEVREAGGTVLLLDNGDGLQGAPIGEISSDDPIVPHPLMQAFNVLQYDAIGLGNHDFNFGLETLEQVLEQAPCPVICSNMTAVEEGRELPFARTTILEREVPACAGAPPLRIGILSVLPPQTVTWDAHLLEGQVVVADMVQAAAAAASALRREGCDIVIALAHTGVGGLERVPGMENALLPIAATAGIDAVIGGHTHKTLPDPEHSFTKPVVMPGAHGSHLGQIDLQVSHGPEGWRLENWDARLKPICSRAENGDLMSLVEEDAELTRALGPAHDSTRERMRQPVGFSDVPLHSFFTFFGPDLGLELAAAAQAAAVRPLLEGTEVGKLPLLSAAAPGKFGGRSGPGHYTDIGRGDLCMRNVADLHIFPNELRLVVATGAQVLDWLEMSAGVFKQVRPGSTEQELVDPSRAGHNFDVLFGLQYEIDLSAPPRFSSSGVRINPAAGRIRRLRVHGRPVAPAQRFAVVVNSYRVSGGGNFQMVKDAESIPLPPVRIRDVIRDYVAGRLPEDPLAQEEYPWRFAELNNAEAAAYTSPEAVQYLDELPEGQVRNCGMTPKGFLKLMLAL</sequence>
<name>A0A1B0ZQ51_9RHOB</name>
<dbReference type="InterPro" id="IPR006146">
    <property type="entry name" value="5'-Nucleotdase_CS"/>
</dbReference>
<dbReference type="PANTHER" id="PTHR11575">
    <property type="entry name" value="5'-NUCLEOTIDASE-RELATED"/>
    <property type="match status" value="1"/>
</dbReference>
<dbReference type="RefSeq" id="WP_065271294.1">
    <property type="nucleotide sequence ID" value="NZ_CP015124.1"/>
</dbReference>
<keyword evidence="3" id="KW-0378">Hydrolase</keyword>
<dbReference type="Gene3D" id="3.60.21.10">
    <property type="match status" value="1"/>
</dbReference>
<feature type="domain" description="Calcineurin-like phosphoesterase" evidence="4">
    <location>
        <begin position="15"/>
        <end position="252"/>
    </location>
</feature>
<dbReference type="GO" id="GO:0016788">
    <property type="term" value="F:hydrolase activity, acting on ester bonds"/>
    <property type="evidence" value="ECO:0007669"/>
    <property type="project" value="InterPro"/>
</dbReference>
<keyword evidence="3" id="KW-0547">Nucleotide-binding</keyword>
<reference evidence="6 8" key="1">
    <citation type="submission" date="2016-04" db="EMBL/GenBank/DDBJ databases">
        <authorList>
            <person name="Evans L.H."/>
            <person name="Alamgir A."/>
            <person name="Owens N."/>
            <person name="Weber N.D."/>
            <person name="Virtaneva K."/>
            <person name="Barbian K."/>
            <person name="Babar A."/>
            <person name="Rosenke K."/>
        </authorList>
    </citation>
    <scope>NUCLEOTIDE SEQUENCE [LARGE SCALE GENOMIC DNA]</scope>
    <source>
        <strain evidence="6 8">JL2886</strain>
    </source>
</reference>